<evidence type="ECO:0000313" key="1">
    <source>
        <dbReference type="EMBL" id="KES03758.1"/>
    </source>
</evidence>
<dbReference type="InterPro" id="IPR010148">
    <property type="entry name" value="CRISPR-assoc_prot_CT1975"/>
</dbReference>
<accession>A0A081XJN5</accession>
<dbReference type="Proteomes" id="UP000028341">
    <property type="component" value="Unassembled WGS sequence"/>
</dbReference>
<dbReference type="NCBIfam" id="TIGR01869">
    <property type="entry name" value="casC_Cse4"/>
    <property type="match status" value="1"/>
</dbReference>
<evidence type="ECO:0000313" key="2">
    <source>
        <dbReference type="Proteomes" id="UP000028341"/>
    </source>
</evidence>
<keyword evidence="2" id="KW-1185">Reference proteome</keyword>
<dbReference type="RefSeq" id="WP_037939721.1">
    <property type="nucleotide sequence ID" value="NZ_JBFADL010000036.1"/>
</dbReference>
<dbReference type="STRING" id="55952.BU52_29040"/>
<sequence>MNRIFLDVHALQTVPPSNLNRDDTGAPKTAVYGGVPRARVSSQAWKRAIRTYFKDEHLLDPAELGVRTKKIVELLADRITGVDDSIEPETALKLADETVKAAGFKTEVPKRKADQAKKDGGPAPAPESKYLVFLSSRQLDGLARLALDGAADITAFLKTKENKARARELADTRHSVDIALFGRMVADVADINVDAAVQVAHALSVHRVDNESDYYTAVDDENTDEETGAGMIGTVDFNSATLYRYAALGVHQLATNLGQGLREDEPRTEPVRRAVEAFVQAFVASLPTGKINTFGHHTEPDAVVVKLRTTRPISCVAAFEDPIRSDGGGHLREAADRLAAYASDVERAYGDPETTLTWVLRVGPATQKLADLGTEAGTLRELAAAVGQAVAERLEKPA</sequence>
<dbReference type="AlphaFoldDB" id="A0A081XJN5"/>
<dbReference type="OrthoDB" id="5291250at2"/>
<dbReference type="EMBL" id="JFCB01000035">
    <property type="protein sequence ID" value="KES03758.1"/>
    <property type="molecule type" value="Genomic_DNA"/>
</dbReference>
<dbReference type="eggNOG" id="COG1857">
    <property type="taxonomic scope" value="Bacteria"/>
</dbReference>
<proteinExistence type="predicted"/>
<protein>
    <submittedName>
        <fullName evidence="1">CRISPR-associated protein CasC</fullName>
    </submittedName>
</protein>
<organism evidence="1 2">
    <name type="scientific">Streptomyces toyocaensis</name>
    <dbReference type="NCBI Taxonomy" id="55952"/>
    <lineage>
        <taxon>Bacteria</taxon>
        <taxon>Bacillati</taxon>
        <taxon>Actinomycetota</taxon>
        <taxon>Actinomycetes</taxon>
        <taxon>Kitasatosporales</taxon>
        <taxon>Streptomycetaceae</taxon>
        <taxon>Streptomyces</taxon>
    </lineage>
</organism>
<gene>
    <name evidence="1" type="ORF">BU52_29040</name>
</gene>
<reference evidence="1 2" key="1">
    <citation type="submission" date="2014-02" db="EMBL/GenBank/DDBJ databases">
        <title>The genome announcement of Streptomyces toyocaensis NRRL15009.</title>
        <authorList>
            <person name="Hong H.-J."/>
            <person name="Kwun M.J."/>
        </authorList>
    </citation>
    <scope>NUCLEOTIDE SEQUENCE [LARGE SCALE GENOMIC DNA]</scope>
    <source>
        <strain evidence="1 2">NRRL 15009</strain>
    </source>
</reference>
<dbReference type="Pfam" id="PF09344">
    <property type="entry name" value="Cas_CT1975"/>
    <property type="match status" value="1"/>
</dbReference>
<comment type="caution">
    <text evidence="1">The sequence shown here is derived from an EMBL/GenBank/DDBJ whole genome shotgun (WGS) entry which is preliminary data.</text>
</comment>
<name>A0A081XJN5_STRTO</name>